<feature type="transmembrane region" description="Helical" evidence="2">
    <location>
        <begin position="17"/>
        <end position="34"/>
    </location>
</feature>
<keyword evidence="4" id="KW-1185">Reference proteome</keyword>
<evidence type="ECO:0000313" key="3">
    <source>
        <dbReference type="EMBL" id="OAQ31584.1"/>
    </source>
</evidence>
<protein>
    <submittedName>
        <fullName evidence="3">Uncharacterized protein</fullName>
    </submittedName>
</protein>
<keyword evidence="2" id="KW-0472">Membrane</keyword>
<proteinExistence type="predicted"/>
<gene>
    <name evidence="3" type="ORF">K457DRAFT_136106</name>
</gene>
<evidence type="ECO:0000256" key="2">
    <source>
        <dbReference type="SAM" id="Phobius"/>
    </source>
</evidence>
<dbReference type="EMBL" id="KV442029">
    <property type="protein sequence ID" value="OAQ31584.1"/>
    <property type="molecule type" value="Genomic_DNA"/>
</dbReference>
<organism evidence="3 4">
    <name type="scientific">Linnemannia elongata AG-77</name>
    <dbReference type="NCBI Taxonomy" id="1314771"/>
    <lineage>
        <taxon>Eukaryota</taxon>
        <taxon>Fungi</taxon>
        <taxon>Fungi incertae sedis</taxon>
        <taxon>Mucoromycota</taxon>
        <taxon>Mortierellomycotina</taxon>
        <taxon>Mortierellomycetes</taxon>
        <taxon>Mortierellales</taxon>
        <taxon>Mortierellaceae</taxon>
        <taxon>Linnemannia</taxon>
    </lineage>
</organism>
<feature type="region of interest" description="Disordered" evidence="1">
    <location>
        <begin position="43"/>
        <end position="81"/>
    </location>
</feature>
<sequence length="81" mass="9179">MQDQQIKECLPRVVPQGYLFIVFLGSWGVVVEVGKEEKKDLFTPTTQRYNDGGKHKLHSPTPTDKEKRKRDQQKGALGPIG</sequence>
<dbReference type="Proteomes" id="UP000078512">
    <property type="component" value="Unassembled WGS sequence"/>
</dbReference>
<reference evidence="3 4" key="1">
    <citation type="submission" date="2016-05" db="EMBL/GenBank/DDBJ databases">
        <title>Genome sequencing reveals origins of a unique bacterial endosymbiosis in the earliest lineages of terrestrial Fungi.</title>
        <authorList>
            <consortium name="DOE Joint Genome Institute"/>
            <person name="Uehling J."/>
            <person name="Gryganskyi A."/>
            <person name="Hameed K."/>
            <person name="Tschaplinski T."/>
            <person name="Misztal P."/>
            <person name="Wu S."/>
            <person name="Desiro A."/>
            <person name="Vande Pol N."/>
            <person name="Du Z.-Y."/>
            <person name="Zienkiewicz A."/>
            <person name="Zienkiewicz K."/>
            <person name="Morin E."/>
            <person name="Tisserant E."/>
            <person name="Splivallo R."/>
            <person name="Hainaut M."/>
            <person name="Henrissat B."/>
            <person name="Ohm R."/>
            <person name="Kuo A."/>
            <person name="Yan J."/>
            <person name="Lipzen A."/>
            <person name="Nolan M."/>
            <person name="Labutti K."/>
            <person name="Barry K."/>
            <person name="Goldstein A."/>
            <person name="Labbe J."/>
            <person name="Schadt C."/>
            <person name="Tuskan G."/>
            <person name="Grigoriev I."/>
            <person name="Martin F."/>
            <person name="Vilgalys R."/>
            <person name="Bonito G."/>
        </authorList>
    </citation>
    <scope>NUCLEOTIDE SEQUENCE [LARGE SCALE GENOMIC DNA]</scope>
    <source>
        <strain evidence="3 4">AG-77</strain>
    </source>
</reference>
<keyword evidence="2" id="KW-0812">Transmembrane</keyword>
<evidence type="ECO:0000313" key="4">
    <source>
        <dbReference type="Proteomes" id="UP000078512"/>
    </source>
</evidence>
<accession>A0A197K551</accession>
<evidence type="ECO:0000256" key="1">
    <source>
        <dbReference type="SAM" id="MobiDB-lite"/>
    </source>
</evidence>
<name>A0A197K551_9FUNG</name>
<keyword evidence="2" id="KW-1133">Transmembrane helix</keyword>
<dbReference type="AlphaFoldDB" id="A0A197K551"/>